<accession>A0ABU6NT70</accession>
<name>A0ABU6NT70_9BACI</name>
<protein>
    <recommendedName>
        <fullName evidence="3">NERD domain-containing protein</fullName>
    </recommendedName>
</protein>
<reference evidence="1 2" key="1">
    <citation type="submission" date="2023-03" db="EMBL/GenBank/DDBJ databases">
        <title>Bacillus Genome Sequencing.</title>
        <authorList>
            <person name="Dunlap C."/>
        </authorList>
    </citation>
    <scope>NUCLEOTIDE SEQUENCE [LARGE SCALE GENOMIC DNA]</scope>
    <source>
        <strain evidence="1 2">NRS-1717</strain>
    </source>
</reference>
<sequence>MEKLLKKLKKSLKNFNRNEINQYLQQGFEISGSTFFVILKSNIYDMFGENYKKVKEFLEFLENNDYVCSHFFNDCLNFRKNIEDIYSEFLPIYQNLRENKNQMIDYLLNKDKEYITDVLYYFEQLIFQEYKRNLNEKWLEIYSQFLCDTNLLVASIELSQTQEIRSKNKEILDFVKELITEYSTIIEFKNKFFDLLSGRYNLSVNNHCYAIEPAQNNIDLVTALYEANRLERRMISLDKKGKIYSSSSFRKTSLEFMYKDFGYKIDDEIEVGVTFQDVYNVWNNICEFVDGQNNLKPMWLKIDYDKVIKKELKKILSKEQFHKIIESYFMSEKTDLYLYPIQKYGSQYRILNWGTDIEFTYLLNNIVRNVSKTVDKKFYEFEIINDLKIVKEILFKNNNNFLVFPTNVEFKNLAIEIDLMFLYNDTLFIADVKHTMKKFESISNLRKLNYTYDGIVQVDYICKFIKENKELFIDKLKKEKGIDIPDFKEVKGFLVTNEGKFSGVKFNRDIPIITREDLWRFFAYPVVLVQLPSSGVDFITKHWWDFSKVPNLKSFLNYLDDPFKDNFPFKEYIFIEENNFSKGNEIFTFRYYKYYKEPYSNKYSRGIYYSSLIEAKKFNKMRNKATRFLKNNFYVIDFTEKSFANSTKDVKDVKYWIELQGKFSAFDDTSNRR</sequence>
<dbReference type="EMBL" id="JARTFS010000002">
    <property type="protein sequence ID" value="MED4400339.1"/>
    <property type="molecule type" value="Genomic_DNA"/>
</dbReference>
<dbReference type="GeneID" id="301139231"/>
<evidence type="ECO:0008006" key="3">
    <source>
        <dbReference type="Google" id="ProtNLM"/>
    </source>
</evidence>
<gene>
    <name evidence="1" type="ORF">P9271_03060</name>
</gene>
<proteinExistence type="predicted"/>
<comment type="caution">
    <text evidence="1">The sequence shown here is derived from an EMBL/GenBank/DDBJ whole genome shotgun (WGS) entry which is preliminary data.</text>
</comment>
<organism evidence="1 2">
    <name type="scientific">Metabacillus fastidiosus</name>
    <dbReference type="NCBI Taxonomy" id="1458"/>
    <lineage>
        <taxon>Bacteria</taxon>
        <taxon>Bacillati</taxon>
        <taxon>Bacillota</taxon>
        <taxon>Bacilli</taxon>
        <taxon>Bacillales</taxon>
        <taxon>Bacillaceae</taxon>
        <taxon>Metabacillus</taxon>
    </lineage>
</organism>
<dbReference type="RefSeq" id="WP_169800410.1">
    <property type="nucleotide sequence ID" value="NZ_JARTFS010000002.1"/>
</dbReference>
<evidence type="ECO:0000313" key="1">
    <source>
        <dbReference type="EMBL" id="MED4400339.1"/>
    </source>
</evidence>
<evidence type="ECO:0000313" key="2">
    <source>
        <dbReference type="Proteomes" id="UP001342826"/>
    </source>
</evidence>
<dbReference type="Proteomes" id="UP001342826">
    <property type="component" value="Unassembled WGS sequence"/>
</dbReference>
<keyword evidence="2" id="KW-1185">Reference proteome</keyword>